<dbReference type="SUPFAM" id="SSF51905">
    <property type="entry name" value="FAD/NAD(P)-binding domain"/>
    <property type="match status" value="1"/>
</dbReference>
<dbReference type="RefSeq" id="WP_261518878.1">
    <property type="nucleotide sequence ID" value="NZ_JAODNW010000002.1"/>
</dbReference>
<reference evidence="2 3" key="1">
    <citation type="submission" date="2024-09" db="EMBL/GenBank/DDBJ databases">
        <authorList>
            <person name="Sun Q."/>
            <person name="Mori K."/>
        </authorList>
    </citation>
    <scope>NUCLEOTIDE SEQUENCE [LARGE SCALE GENOMIC DNA]</scope>
    <source>
        <strain evidence="2 3">CCM 8543</strain>
    </source>
</reference>
<dbReference type="Gene3D" id="3.50.50.60">
    <property type="entry name" value="FAD/NAD(P)-binding domain"/>
    <property type="match status" value="1"/>
</dbReference>
<dbReference type="Proteomes" id="UP001589755">
    <property type="component" value="Unassembled WGS sequence"/>
</dbReference>
<dbReference type="InterPro" id="IPR002937">
    <property type="entry name" value="Amino_oxidase"/>
</dbReference>
<dbReference type="Pfam" id="PF01593">
    <property type="entry name" value="Amino_oxidase"/>
    <property type="match status" value="1"/>
</dbReference>
<dbReference type="Gene3D" id="1.10.405.20">
    <property type="match status" value="1"/>
</dbReference>
<evidence type="ECO:0000259" key="1">
    <source>
        <dbReference type="Pfam" id="PF01593"/>
    </source>
</evidence>
<dbReference type="EMBL" id="JBHLXD010000001">
    <property type="protein sequence ID" value="MFC0206948.1"/>
    <property type="molecule type" value="Genomic_DNA"/>
</dbReference>
<sequence>MMPPTKKLQIAVVGSGISGLSAAWLLSKHHAVTLFEADARLGGHANTVEAGGVPVDTGFIVFNEQNYPNLTALFRHLGVQSEPTEMSFSVSLDGGRFEYSGSGLAGLLAQPSNLARGRFWSMLRDLRRFYRDAPDDIGSLGNLSLADYLALRGYGAAFRDDHLYPMAAAIWSTPVGDIGAYPARAFIRFFHNHGLLKLSGRPLWRTVRGGSRAYVQRLVEDYQGRIALSRPIARVIRSNLHVELVDAEGRAERFDHVVIATHANQALSMLGEPTSEERKLLGAFGYTQNDAVLHSDESLMPRRRVWSSWNYLASREAGGARRLSVTYWMNRLQGLATERPLFVTLNPLREPNPASLICRERYAHPRFDAGAMQAQEQLWSLQGARRTWFCGAYFGAGFHEDGLQAGLAVAEALGGVRRPWRVRDESGRIVISGAPCAAAALEGAP</sequence>
<proteinExistence type="predicted"/>
<name>A0ABV6D2T4_9HYPH</name>
<dbReference type="Gene3D" id="3.30.70.1990">
    <property type="match status" value="1"/>
</dbReference>
<gene>
    <name evidence="2" type="ORF">ACFFJ2_00865</name>
</gene>
<dbReference type="InterPro" id="IPR036188">
    <property type="entry name" value="FAD/NAD-bd_sf"/>
</dbReference>
<dbReference type="PANTHER" id="PTHR42923:SF17">
    <property type="entry name" value="AMINE OXIDASE DOMAIN-CONTAINING PROTEIN"/>
    <property type="match status" value="1"/>
</dbReference>
<protein>
    <submittedName>
        <fullName evidence="2">NAD(P)/FAD-dependent oxidoreductase</fullName>
    </submittedName>
</protein>
<keyword evidence="3" id="KW-1185">Reference proteome</keyword>
<dbReference type="PANTHER" id="PTHR42923">
    <property type="entry name" value="PROTOPORPHYRINOGEN OXIDASE"/>
    <property type="match status" value="1"/>
</dbReference>
<accession>A0ABV6D2T4</accession>
<evidence type="ECO:0000313" key="3">
    <source>
        <dbReference type="Proteomes" id="UP001589755"/>
    </source>
</evidence>
<comment type="caution">
    <text evidence="2">The sequence shown here is derived from an EMBL/GenBank/DDBJ whole genome shotgun (WGS) entry which is preliminary data.</text>
</comment>
<organism evidence="2 3">
    <name type="scientific">Chelativorans intermedius</name>
    <dbReference type="NCBI Taxonomy" id="515947"/>
    <lineage>
        <taxon>Bacteria</taxon>
        <taxon>Pseudomonadati</taxon>
        <taxon>Pseudomonadota</taxon>
        <taxon>Alphaproteobacteria</taxon>
        <taxon>Hyphomicrobiales</taxon>
        <taxon>Phyllobacteriaceae</taxon>
        <taxon>Chelativorans</taxon>
    </lineage>
</organism>
<dbReference type="InterPro" id="IPR050464">
    <property type="entry name" value="Zeta_carotene_desat/Oxidored"/>
</dbReference>
<feature type="domain" description="Amine oxidase" evidence="1">
    <location>
        <begin position="17"/>
        <end position="286"/>
    </location>
</feature>
<evidence type="ECO:0000313" key="2">
    <source>
        <dbReference type="EMBL" id="MFC0206948.1"/>
    </source>
</evidence>